<name>J9BVY7_9ZZZZ</name>
<dbReference type="EMBL" id="AMCI01007988">
    <property type="protein sequence ID" value="EJW91730.1"/>
    <property type="molecule type" value="Genomic_DNA"/>
</dbReference>
<sequence length="57" mass="7220">MQLPDRYLRSRKWLPTVPEPWFLCHRLPFHHRFYMFRPLYALRQAGFQQPDGRRYRS</sequence>
<dbReference type="AlphaFoldDB" id="J9BVY7"/>
<comment type="caution">
    <text evidence="1">The sequence shown here is derived from an EMBL/GenBank/DDBJ whole genome shotgun (WGS) entry which is preliminary data.</text>
</comment>
<evidence type="ECO:0000313" key="1">
    <source>
        <dbReference type="EMBL" id="EJW91730.1"/>
    </source>
</evidence>
<protein>
    <submittedName>
        <fullName evidence="1">Uncharacterized protein</fullName>
    </submittedName>
</protein>
<organism evidence="1">
    <name type="scientific">gut metagenome</name>
    <dbReference type="NCBI Taxonomy" id="749906"/>
    <lineage>
        <taxon>unclassified sequences</taxon>
        <taxon>metagenomes</taxon>
        <taxon>organismal metagenomes</taxon>
    </lineage>
</organism>
<gene>
    <name evidence="1" type="ORF">EVA_20163</name>
</gene>
<reference evidence="1" key="1">
    <citation type="journal article" date="2012" name="PLoS ONE">
        <title>Gene sets for utilization of primary and secondary nutrition supplies in the distal gut of endangered iberian lynx.</title>
        <authorList>
            <person name="Alcaide M."/>
            <person name="Messina E."/>
            <person name="Richter M."/>
            <person name="Bargiela R."/>
            <person name="Peplies J."/>
            <person name="Huws S.A."/>
            <person name="Newbold C.J."/>
            <person name="Golyshin P.N."/>
            <person name="Simon M.A."/>
            <person name="Lopez G."/>
            <person name="Yakimov M.M."/>
            <person name="Ferrer M."/>
        </authorList>
    </citation>
    <scope>NUCLEOTIDE SEQUENCE</scope>
</reference>
<accession>J9BVY7</accession>
<proteinExistence type="predicted"/>